<dbReference type="OrthoDB" id="9811036at2"/>
<proteinExistence type="predicted"/>
<protein>
    <submittedName>
        <fullName evidence="3">Thiol-disulfide isomerase or thioredoxin</fullName>
    </submittedName>
</protein>
<dbReference type="InterPro" id="IPR013766">
    <property type="entry name" value="Thioredoxin_domain"/>
</dbReference>
<feature type="signal peptide" evidence="1">
    <location>
        <begin position="1"/>
        <end position="19"/>
    </location>
</feature>
<dbReference type="SUPFAM" id="SSF52833">
    <property type="entry name" value="Thioredoxin-like"/>
    <property type="match status" value="1"/>
</dbReference>
<dbReference type="PROSITE" id="PS51352">
    <property type="entry name" value="THIOREDOXIN_2"/>
    <property type="match status" value="1"/>
</dbReference>
<evidence type="ECO:0000256" key="1">
    <source>
        <dbReference type="SAM" id="SignalP"/>
    </source>
</evidence>
<dbReference type="AlphaFoldDB" id="B9XKW1"/>
<dbReference type="RefSeq" id="WP_007416454.1">
    <property type="nucleotide sequence ID" value="NZ_ABOX02000027.1"/>
</dbReference>
<feature type="chain" id="PRO_5002895016" evidence="1">
    <location>
        <begin position="20"/>
        <end position="148"/>
    </location>
</feature>
<dbReference type="GO" id="GO:0016853">
    <property type="term" value="F:isomerase activity"/>
    <property type="evidence" value="ECO:0007669"/>
    <property type="project" value="UniProtKB-KW"/>
</dbReference>
<organism evidence="3 4">
    <name type="scientific">Pedosphaera parvula (strain Ellin514)</name>
    <dbReference type="NCBI Taxonomy" id="320771"/>
    <lineage>
        <taxon>Bacteria</taxon>
        <taxon>Pseudomonadati</taxon>
        <taxon>Verrucomicrobiota</taxon>
        <taxon>Pedosphaerae</taxon>
        <taxon>Pedosphaerales</taxon>
        <taxon>Pedosphaeraceae</taxon>
        <taxon>Pedosphaera</taxon>
    </lineage>
</organism>
<dbReference type="Gene3D" id="3.40.30.10">
    <property type="entry name" value="Glutaredoxin"/>
    <property type="match status" value="1"/>
</dbReference>
<keyword evidence="1" id="KW-0732">Signal</keyword>
<keyword evidence="4" id="KW-1185">Reference proteome</keyword>
<evidence type="ECO:0000313" key="3">
    <source>
        <dbReference type="EMBL" id="EEF59455.1"/>
    </source>
</evidence>
<feature type="domain" description="Thioredoxin" evidence="2">
    <location>
        <begin position="14"/>
        <end position="145"/>
    </location>
</feature>
<comment type="caution">
    <text evidence="3">The sequence shown here is derived from an EMBL/GenBank/DDBJ whole genome shotgun (WGS) entry which is preliminary data.</text>
</comment>
<gene>
    <name evidence="3" type="ORF">Cflav_PD2299</name>
</gene>
<name>B9XKW1_PEDPL</name>
<dbReference type="Pfam" id="PF13899">
    <property type="entry name" value="Thioredoxin_7"/>
    <property type="match status" value="1"/>
</dbReference>
<dbReference type="STRING" id="320771.Cflav_PD2299"/>
<reference evidence="3 4" key="1">
    <citation type="journal article" date="2011" name="J. Bacteriol.">
        <title>Genome sequence of 'Pedosphaera parvula' Ellin514, an aerobic Verrucomicrobial isolate from pasture soil.</title>
        <authorList>
            <person name="Kant R."/>
            <person name="van Passel M.W."/>
            <person name="Sangwan P."/>
            <person name="Palva A."/>
            <person name="Lucas S."/>
            <person name="Copeland A."/>
            <person name="Lapidus A."/>
            <person name="Glavina Del Rio T."/>
            <person name="Dalin E."/>
            <person name="Tice H."/>
            <person name="Bruce D."/>
            <person name="Goodwin L."/>
            <person name="Pitluck S."/>
            <person name="Chertkov O."/>
            <person name="Larimer F.W."/>
            <person name="Land M.L."/>
            <person name="Hauser L."/>
            <person name="Brettin T.S."/>
            <person name="Detter J.C."/>
            <person name="Han S."/>
            <person name="de Vos W.M."/>
            <person name="Janssen P.H."/>
            <person name="Smidt H."/>
        </authorList>
    </citation>
    <scope>NUCLEOTIDE SEQUENCE [LARGE SCALE GENOMIC DNA]</scope>
    <source>
        <strain evidence="3 4">Ellin514</strain>
    </source>
</reference>
<sequence length="148" mass="17133" precursor="true">MRKLVLFFAILTTVLQIKAAEELVWTTDLPKAEAQAKQEHKLVWLEFSGSDWCPRCILMEKEVFAKPEFIDYAQKNLVMVLLDFPEKKKLSEDLVKKNEALQEKYKVTEYPTIFIFNSMGKKVGELGYVEGGPQAYIAKLEKLRSKNK</sequence>
<dbReference type="EMBL" id="ABOX02000027">
    <property type="protein sequence ID" value="EEF59455.1"/>
    <property type="molecule type" value="Genomic_DNA"/>
</dbReference>
<dbReference type="Proteomes" id="UP000003688">
    <property type="component" value="Unassembled WGS sequence"/>
</dbReference>
<evidence type="ECO:0000313" key="4">
    <source>
        <dbReference type="Proteomes" id="UP000003688"/>
    </source>
</evidence>
<accession>B9XKW1</accession>
<keyword evidence="3" id="KW-0413">Isomerase</keyword>
<dbReference type="InterPro" id="IPR036249">
    <property type="entry name" value="Thioredoxin-like_sf"/>
</dbReference>
<evidence type="ECO:0000259" key="2">
    <source>
        <dbReference type="PROSITE" id="PS51352"/>
    </source>
</evidence>